<dbReference type="AlphaFoldDB" id="A0AAD5JXI8"/>
<comment type="caution">
    <text evidence="2">The sequence shown here is derived from an EMBL/GenBank/DDBJ whole genome shotgun (WGS) entry which is preliminary data.</text>
</comment>
<accession>A0AAD5JXI8</accession>
<feature type="region of interest" description="Disordered" evidence="1">
    <location>
        <begin position="114"/>
        <end position="165"/>
    </location>
</feature>
<sequence>MHPLATRNEAELPLAVSNEDELPLTTRNADKLPTELVVDLPSNLPIVQNVNLESETSENVNLEIEIPDSSRNAHPVRNFSLNLDWSWLYFLSQLGHGLKDDTILMIHRYGEKTQLLRRGGSERESSESLKEERRSHKHKKNKKVDRKMKKEYENENELSETSNLTEEHDQPICDSLYDSSNLKPTSVVNDLAPRTHRELCGSVVSLKHIESQFAFPPFQIQQQHPEFHDQEWLFDRRLPTEMSDARNHDLHRGSSSLYSCAHYYSKSCSVNICTNWLLLGLKVFLDDNFHTFVDVA</sequence>
<evidence type="ECO:0000256" key="1">
    <source>
        <dbReference type="SAM" id="MobiDB-lite"/>
    </source>
</evidence>
<proteinExistence type="predicted"/>
<protein>
    <submittedName>
        <fullName evidence="2">Uncharacterized protein</fullName>
    </submittedName>
</protein>
<reference evidence="2" key="2">
    <citation type="submission" date="2023-02" db="EMBL/GenBank/DDBJ databases">
        <authorList>
            <person name="Swenson N.G."/>
            <person name="Wegrzyn J.L."/>
            <person name="Mcevoy S.L."/>
        </authorList>
    </citation>
    <scope>NUCLEOTIDE SEQUENCE</scope>
    <source>
        <strain evidence="2">91603</strain>
        <tissue evidence="2">Leaf</tissue>
    </source>
</reference>
<evidence type="ECO:0000313" key="2">
    <source>
        <dbReference type="EMBL" id="KAI9201347.1"/>
    </source>
</evidence>
<feature type="compositionally biased region" description="Basic residues" evidence="1">
    <location>
        <begin position="135"/>
        <end position="147"/>
    </location>
</feature>
<dbReference type="EMBL" id="JAJSOW010000001">
    <property type="protein sequence ID" value="KAI9201347.1"/>
    <property type="molecule type" value="Genomic_DNA"/>
</dbReference>
<organism evidence="2 3">
    <name type="scientific">Acer negundo</name>
    <name type="common">Box elder</name>
    <dbReference type="NCBI Taxonomy" id="4023"/>
    <lineage>
        <taxon>Eukaryota</taxon>
        <taxon>Viridiplantae</taxon>
        <taxon>Streptophyta</taxon>
        <taxon>Embryophyta</taxon>
        <taxon>Tracheophyta</taxon>
        <taxon>Spermatophyta</taxon>
        <taxon>Magnoliopsida</taxon>
        <taxon>eudicotyledons</taxon>
        <taxon>Gunneridae</taxon>
        <taxon>Pentapetalae</taxon>
        <taxon>rosids</taxon>
        <taxon>malvids</taxon>
        <taxon>Sapindales</taxon>
        <taxon>Sapindaceae</taxon>
        <taxon>Hippocastanoideae</taxon>
        <taxon>Acereae</taxon>
        <taxon>Acer</taxon>
    </lineage>
</organism>
<feature type="compositionally biased region" description="Basic and acidic residues" evidence="1">
    <location>
        <begin position="119"/>
        <end position="134"/>
    </location>
</feature>
<reference evidence="2" key="1">
    <citation type="journal article" date="2022" name="Plant J.">
        <title>Strategies of tolerance reflected in two North American maple genomes.</title>
        <authorList>
            <person name="McEvoy S.L."/>
            <person name="Sezen U.U."/>
            <person name="Trouern-Trend A."/>
            <person name="McMahon S.M."/>
            <person name="Schaberg P.G."/>
            <person name="Yang J."/>
            <person name="Wegrzyn J.L."/>
            <person name="Swenson N.G."/>
        </authorList>
    </citation>
    <scope>NUCLEOTIDE SEQUENCE</scope>
    <source>
        <strain evidence="2">91603</strain>
    </source>
</reference>
<dbReference type="Proteomes" id="UP001064489">
    <property type="component" value="Chromosome 9"/>
</dbReference>
<keyword evidence="3" id="KW-1185">Reference proteome</keyword>
<gene>
    <name evidence="2" type="ORF">LWI28_021983</name>
</gene>
<evidence type="ECO:0000313" key="3">
    <source>
        <dbReference type="Proteomes" id="UP001064489"/>
    </source>
</evidence>
<name>A0AAD5JXI8_ACENE</name>